<evidence type="ECO:0000313" key="3">
    <source>
        <dbReference type="Proteomes" id="UP000311382"/>
    </source>
</evidence>
<dbReference type="AlphaFoldDB" id="A0A5C5FTC6"/>
<dbReference type="Proteomes" id="UP000311382">
    <property type="component" value="Unassembled WGS sequence"/>
</dbReference>
<organism evidence="2 3">
    <name type="scientific">Rhodotorula diobovata</name>
    <dbReference type="NCBI Taxonomy" id="5288"/>
    <lineage>
        <taxon>Eukaryota</taxon>
        <taxon>Fungi</taxon>
        <taxon>Dikarya</taxon>
        <taxon>Basidiomycota</taxon>
        <taxon>Pucciniomycotina</taxon>
        <taxon>Microbotryomycetes</taxon>
        <taxon>Sporidiobolales</taxon>
        <taxon>Sporidiobolaceae</taxon>
        <taxon>Rhodotorula</taxon>
    </lineage>
</organism>
<sequence length="264" mass="28932">MGEHARSDLKQDLSLSLSLSLSFPPLASFTARHFPATESHPADVSHSLATPRRALPPPAPSRGAPHRHPRLVRTLRGLPRAQGAREGVQETAAPRPGAFCPLCPVPVAGQELTTAPSAHPQDPHFDRALFRQGAVPLVKGDAVKVHPLLDLTGLHAFPLGPGGQPGLWPVDLQRVRARCVQRVRDGASVRGCGDQHVPRRGQRVRLRRVERGRRHGPRRPCRRRRLLGDGRGGLDLHGAWRARLHWVEETRRACGRGRLPHGGL</sequence>
<keyword evidence="3" id="KW-1185">Reference proteome</keyword>
<feature type="region of interest" description="Disordered" evidence="1">
    <location>
        <begin position="38"/>
        <end position="69"/>
    </location>
</feature>
<evidence type="ECO:0000256" key="1">
    <source>
        <dbReference type="SAM" id="MobiDB-lite"/>
    </source>
</evidence>
<name>A0A5C5FTC6_9BASI</name>
<accession>A0A5C5FTC6</accession>
<proteinExistence type="predicted"/>
<reference evidence="2 3" key="1">
    <citation type="submission" date="2019-03" db="EMBL/GenBank/DDBJ databases">
        <title>Rhodosporidium diobovatum UCD-FST 08-225 genome sequencing, assembly, and annotation.</title>
        <authorList>
            <person name="Fakankun I.U."/>
            <person name="Fristensky B."/>
            <person name="Levin D.B."/>
        </authorList>
    </citation>
    <scope>NUCLEOTIDE SEQUENCE [LARGE SCALE GENOMIC DNA]</scope>
    <source>
        <strain evidence="2 3">UCD-FST 08-225</strain>
    </source>
</reference>
<comment type="caution">
    <text evidence="2">The sequence shown here is derived from an EMBL/GenBank/DDBJ whole genome shotgun (WGS) entry which is preliminary data.</text>
</comment>
<gene>
    <name evidence="2" type="ORF">DMC30DRAFT_301431</name>
</gene>
<dbReference type="EMBL" id="SOZI01000093">
    <property type="protein sequence ID" value="TNY19496.1"/>
    <property type="molecule type" value="Genomic_DNA"/>
</dbReference>
<protein>
    <submittedName>
        <fullName evidence="2">Uncharacterized protein</fullName>
    </submittedName>
</protein>
<evidence type="ECO:0000313" key="2">
    <source>
        <dbReference type="EMBL" id="TNY19496.1"/>
    </source>
</evidence>